<dbReference type="RefSeq" id="WP_285966317.1">
    <property type="nucleotide sequence ID" value="NZ_CP127294.1"/>
</dbReference>
<keyword evidence="3" id="KW-1185">Reference proteome</keyword>
<organism evidence="2 3">
    <name type="scientific">Amycolatopsis carbonis</name>
    <dbReference type="NCBI Taxonomy" id="715471"/>
    <lineage>
        <taxon>Bacteria</taxon>
        <taxon>Bacillati</taxon>
        <taxon>Actinomycetota</taxon>
        <taxon>Actinomycetes</taxon>
        <taxon>Pseudonocardiales</taxon>
        <taxon>Pseudonocardiaceae</taxon>
        <taxon>Amycolatopsis</taxon>
    </lineage>
</organism>
<reference evidence="2 3" key="1">
    <citation type="submission" date="2023-06" db="EMBL/GenBank/DDBJ databases">
        <authorList>
            <person name="Oyuntsetseg B."/>
            <person name="Kim S.B."/>
        </authorList>
    </citation>
    <scope>NUCLEOTIDE SEQUENCE [LARGE SCALE GENOMIC DNA]</scope>
    <source>
        <strain evidence="2 3">2-15</strain>
    </source>
</reference>
<keyword evidence="1" id="KW-0812">Transmembrane</keyword>
<name>A0A9Y2I8J6_9PSEU</name>
<evidence type="ECO:0000256" key="1">
    <source>
        <dbReference type="SAM" id="Phobius"/>
    </source>
</evidence>
<sequence length="40" mass="4309">MCVLIGIAVQGLVWLLILGVVLFVAFAAIGFVKRKSLGHR</sequence>
<gene>
    <name evidence="2" type="ORF">QRX50_29035</name>
</gene>
<dbReference type="Proteomes" id="UP001236014">
    <property type="component" value="Chromosome"/>
</dbReference>
<evidence type="ECO:0000313" key="2">
    <source>
        <dbReference type="EMBL" id="WIX75547.1"/>
    </source>
</evidence>
<proteinExistence type="predicted"/>
<keyword evidence="1" id="KW-0472">Membrane</keyword>
<dbReference type="EMBL" id="CP127294">
    <property type="protein sequence ID" value="WIX75547.1"/>
    <property type="molecule type" value="Genomic_DNA"/>
</dbReference>
<protein>
    <submittedName>
        <fullName evidence="2">Uncharacterized protein</fullName>
    </submittedName>
</protein>
<dbReference type="AlphaFoldDB" id="A0A9Y2I8J6"/>
<keyword evidence="1" id="KW-1133">Transmembrane helix</keyword>
<accession>A0A9Y2I8J6</accession>
<feature type="transmembrane region" description="Helical" evidence="1">
    <location>
        <begin position="12"/>
        <end position="32"/>
    </location>
</feature>
<dbReference type="KEGG" id="acab:QRX50_29035"/>
<evidence type="ECO:0000313" key="3">
    <source>
        <dbReference type="Proteomes" id="UP001236014"/>
    </source>
</evidence>